<protein>
    <submittedName>
        <fullName evidence="3">Gt5</fullName>
    </submittedName>
</protein>
<dbReference type="SUPFAM" id="SSF53756">
    <property type="entry name" value="UDP-Glycosyltransferase/glycogen phosphorylase"/>
    <property type="match status" value="1"/>
</dbReference>
<dbReference type="Gene3D" id="3.40.50.2000">
    <property type="entry name" value="Glycogen Phosphorylase B"/>
    <property type="match status" value="2"/>
</dbReference>
<dbReference type="GO" id="GO:0009103">
    <property type="term" value="P:lipopolysaccharide biosynthetic process"/>
    <property type="evidence" value="ECO:0007669"/>
    <property type="project" value="TreeGrafter"/>
</dbReference>
<dbReference type="RefSeq" id="WP_049196655.1">
    <property type="nucleotide sequence ID" value="NZ_CAXOOV010000007.1"/>
</dbReference>
<dbReference type="InterPro" id="IPR001296">
    <property type="entry name" value="Glyco_trans_1"/>
</dbReference>
<evidence type="ECO:0000313" key="3">
    <source>
        <dbReference type="EMBL" id="AXY99600.1"/>
    </source>
</evidence>
<dbReference type="EMBL" id="KY710703">
    <property type="protein sequence ID" value="AXY99600.1"/>
    <property type="molecule type" value="Genomic_DNA"/>
</dbReference>
<proteinExistence type="predicted"/>
<keyword evidence="1" id="KW-0808">Transferase</keyword>
<dbReference type="CDD" id="cd03801">
    <property type="entry name" value="GT4_PimA-like"/>
    <property type="match status" value="1"/>
</dbReference>
<name>A0A385JMM6_PROMI</name>
<evidence type="ECO:0000259" key="2">
    <source>
        <dbReference type="Pfam" id="PF00534"/>
    </source>
</evidence>
<organism evidence="3">
    <name type="scientific">Proteus mirabilis</name>
    <dbReference type="NCBI Taxonomy" id="584"/>
    <lineage>
        <taxon>Bacteria</taxon>
        <taxon>Pseudomonadati</taxon>
        <taxon>Pseudomonadota</taxon>
        <taxon>Gammaproteobacteria</taxon>
        <taxon>Enterobacterales</taxon>
        <taxon>Morganellaceae</taxon>
        <taxon>Proteus</taxon>
    </lineage>
</organism>
<reference evidence="3" key="1">
    <citation type="journal article" date="2017" name="PLoS ONE">
        <title>Genetic diversity of the O antigens of Proteus species and the development of a suspension array for molecular serotyping.</title>
        <authorList>
            <person name="Yu X."/>
            <person name="Torzewska A."/>
            <person name="Zhang X."/>
            <person name="Yin Z."/>
            <person name="Drzewiecka D."/>
            <person name="Cao H."/>
            <person name="Liu B."/>
            <person name="Knirel Y.A."/>
            <person name="Rozalski A."/>
            <person name="Wang L."/>
        </authorList>
    </citation>
    <scope>NUCLEOTIDE SEQUENCE</scope>
    <source>
        <strain evidence="3">PrK 49/57</strain>
    </source>
</reference>
<dbReference type="PANTHER" id="PTHR46401:SF2">
    <property type="entry name" value="GLYCOSYLTRANSFERASE WBBK-RELATED"/>
    <property type="match status" value="1"/>
</dbReference>
<accession>A0A385JMM6</accession>
<feature type="domain" description="Glycosyl transferase family 1" evidence="2">
    <location>
        <begin position="204"/>
        <end position="360"/>
    </location>
</feature>
<dbReference type="GO" id="GO:0016757">
    <property type="term" value="F:glycosyltransferase activity"/>
    <property type="evidence" value="ECO:0007669"/>
    <property type="project" value="InterPro"/>
</dbReference>
<dbReference type="Pfam" id="PF00534">
    <property type="entry name" value="Glycos_transf_1"/>
    <property type="match status" value="1"/>
</dbReference>
<evidence type="ECO:0000256" key="1">
    <source>
        <dbReference type="ARBA" id="ARBA00022679"/>
    </source>
</evidence>
<dbReference type="AlphaFoldDB" id="A0A385JMM6"/>
<sequence length="385" mass="44920">MKIICLLGEKFYKENNKYHYSSSSCLFINETFSEENVTFMSQVKKYDNEKTVGSLEKNKFIELPFFDSNISLIKYLFNPINYIYLNKKMNFVINNNPDAIFWVRNPALISIIFTSKLMKKNKFFISHFCADVKGISKIKYKKGFKYFLSYLLESYILNKMDKINSYEKCVIFSTGDILNKRYNNSTHLLDISLPKKTSSINTYEDNYFLFVGRIQKDKGIIQLIDAFNLFKLNNNNYKLVIVGYGKDFDEINNLIKSNSYNDIILTGPKNTIELQHFYSHCHSLIVPSCNSYEGFPRVIAEAWYYGKPVILTNVGGINALAINNVNSLIIDDSTPSKIKNALIKITNKELYENIKNNIKNNIKLSERYYWNNLVRKIVSNLHEKF</sequence>
<dbReference type="PANTHER" id="PTHR46401">
    <property type="entry name" value="GLYCOSYLTRANSFERASE WBBK-RELATED"/>
    <property type="match status" value="1"/>
</dbReference>